<dbReference type="EMBL" id="JAMZDX010000008">
    <property type="protein sequence ID" value="MCP2314168.1"/>
    <property type="molecule type" value="Genomic_DNA"/>
</dbReference>
<feature type="compositionally biased region" description="Gly residues" evidence="1">
    <location>
        <begin position="41"/>
        <end position="50"/>
    </location>
</feature>
<evidence type="ECO:0000313" key="3">
    <source>
        <dbReference type="Proteomes" id="UP001206483"/>
    </source>
</evidence>
<protein>
    <submittedName>
        <fullName evidence="2">Uncharacterized protein</fullName>
    </submittedName>
</protein>
<reference evidence="2 3" key="1">
    <citation type="submission" date="2022-06" db="EMBL/GenBank/DDBJ databases">
        <title>Sequencing the genomes of 1000 actinobacteria strains.</title>
        <authorList>
            <person name="Klenk H.-P."/>
        </authorList>
    </citation>
    <scope>NUCLEOTIDE SEQUENCE [LARGE SCALE GENOMIC DNA]</scope>
    <source>
        <strain evidence="2 3">DSM 41656</strain>
    </source>
</reference>
<dbReference type="Proteomes" id="UP001206483">
    <property type="component" value="Unassembled WGS sequence"/>
</dbReference>
<organism evidence="2 3">
    <name type="scientific">Kitasatospora paracochleata</name>
    <dbReference type="NCBI Taxonomy" id="58354"/>
    <lineage>
        <taxon>Bacteria</taxon>
        <taxon>Bacillati</taxon>
        <taxon>Actinomycetota</taxon>
        <taxon>Actinomycetes</taxon>
        <taxon>Kitasatosporales</taxon>
        <taxon>Streptomycetaceae</taxon>
        <taxon>Kitasatospora</taxon>
    </lineage>
</organism>
<sequence length="95" mass="9934">MYDDLVLAAGTRLHGLRRLTVRPGHPDVSLPLPEPGERGQAPGGPVGAGGFASVRTEQASRPWPPVERPVAHSIGLSVAGVSLLVRVVRWGAPGF</sequence>
<accession>A0ABT1J9P2</accession>
<comment type="caution">
    <text evidence="2">The sequence shown here is derived from an EMBL/GenBank/DDBJ whole genome shotgun (WGS) entry which is preliminary data.</text>
</comment>
<name>A0ABT1J9P2_9ACTN</name>
<feature type="region of interest" description="Disordered" evidence="1">
    <location>
        <begin position="24"/>
        <end position="66"/>
    </location>
</feature>
<keyword evidence="3" id="KW-1185">Reference proteome</keyword>
<evidence type="ECO:0000256" key="1">
    <source>
        <dbReference type="SAM" id="MobiDB-lite"/>
    </source>
</evidence>
<proteinExistence type="predicted"/>
<gene>
    <name evidence="2" type="ORF">FHR36_007367</name>
</gene>
<evidence type="ECO:0000313" key="2">
    <source>
        <dbReference type="EMBL" id="MCP2314168.1"/>
    </source>
</evidence>